<dbReference type="Gene3D" id="1.10.443.10">
    <property type="entry name" value="Intergrase catalytic core"/>
    <property type="match status" value="1"/>
</dbReference>
<evidence type="ECO:0000313" key="6">
    <source>
        <dbReference type="Proteomes" id="UP001549077"/>
    </source>
</evidence>
<evidence type="ECO:0000256" key="2">
    <source>
        <dbReference type="ARBA" id="ARBA00022908"/>
    </source>
</evidence>
<dbReference type="PANTHER" id="PTHR30349">
    <property type="entry name" value="PHAGE INTEGRASE-RELATED"/>
    <property type="match status" value="1"/>
</dbReference>
<dbReference type="Proteomes" id="UP001549077">
    <property type="component" value="Unassembled WGS sequence"/>
</dbReference>
<evidence type="ECO:0000313" key="5">
    <source>
        <dbReference type="EMBL" id="MET3759388.1"/>
    </source>
</evidence>
<organism evidence="5 6">
    <name type="scientific">Rhizobium binae</name>
    <dbReference type="NCBI Taxonomy" id="1138190"/>
    <lineage>
        <taxon>Bacteria</taxon>
        <taxon>Pseudomonadati</taxon>
        <taxon>Pseudomonadota</taxon>
        <taxon>Alphaproteobacteria</taxon>
        <taxon>Hyphomicrobiales</taxon>
        <taxon>Rhizobiaceae</taxon>
        <taxon>Rhizobium/Agrobacterium group</taxon>
        <taxon>Rhizobium</taxon>
    </lineage>
</organism>
<dbReference type="GeneID" id="91151477"/>
<dbReference type="InterPro" id="IPR013762">
    <property type="entry name" value="Integrase-like_cat_sf"/>
</dbReference>
<keyword evidence="6" id="KW-1185">Reference proteome</keyword>
<dbReference type="Pfam" id="PF00589">
    <property type="entry name" value="Phage_integrase"/>
    <property type="match status" value="1"/>
</dbReference>
<sequence>MRFLAEQHRYLSIRRRLGADLSTDERILRRFTAFADKDGAEYVDTRLIMRWLESLPAASAGTRGARFRVARQFALWLHGMDPRHEVPPQGLVPAHVQRVHPHIYSDAEILAIVEQARTLPSVYGMRGLTCSTLFGLIAVTGLRINEALRLDQSDLDIETGVLRVRFGKLGKERMLPLDLTVVQQLERYGRERDRLLGRRSEAMFITCRGHRLGDCGARYNFALVCQQIGLRPRQDYQRHGRGPRIHDLRHSFAVRTMLNWYRSGQDVGREMIKLTTWLGHESPANTYWYLEAVPELLELASTRITSAAEGSNEGD</sequence>
<keyword evidence="2" id="KW-0229">DNA integration</keyword>
<name>A0ABV2MVI9_9HYPH</name>
<feature type="domain" description="Tyr recombinase" evidence="4">
    <location>
        <begin position="99"/>
        <end position="302"/>
    </location>
</feature>
<proteinExistence type="predicted"/>
<dbReference type="SUPFAM" id="SSF56349">
    <property type="entry name" value="DNA breaking-rejoining enzymes"/>
    <property type="match status" value="1"/>
</dbReference>
<dbReference type="InterPro" id="IPR002104">
    <property type="entry name" value="Integrase_catalytic"/>
</dbReference>
<evidence type="ECO:0000256" key="1">
    <source>
        <dbReference type="ARBA" id="ARBA00022829"/>
    </source>
</evidence>
<reference evidence="5 6" key="1">
    <citation type="submission" date="2024-06" db="EMBL/GenBank/DDBJ databases">
        <title>Genomic Encyclopedia of Type Strains, Phase IV (KMG-IV): sequencing the most valuable type-strain genomes for metagenomic binning, comparative biology and taxonomic classification.</title>
        <authorList>
            <person name="Goeker M."/>
        </authorList>
    </citation>
    <scope>NUCLEOTIDE SEQUENCE [LARGE SCALE GENOMIC DNA]</scope>
    <source>
        <strain evidence="5 6">DSM 29288</strain>
    </source>
</reference>
<keyword evidence="1" id="KW-0159">Chromosome partition</keyword>
<accession>A0ABV2MVI9</accession>
<gene>
    <name evidence="5" type="ORF">ABID08_006774</name>
</gene>
<dbReference type="InterPro" id="IPR050090">
    <property type="entry name" value="Tyrosine_recombinase_XerCD"/>
</dbReference>
<comment type="caution">
    <text evidence="5">The sequence shown here is derived from an EMBL/GenBank/DDBJ whole genome shotgun (WGS) entry which is preliminary data.</text>
</comment>
<dbReference type="RefSeq" id="WP_168302418.1">
    <property type="nucleotide sequence ID" value="NZ_CP071606.1"/>
</dbReference>
<keyword evidence="3" id="KW-0233">DNA recombination</keyword>
<evidence type="ECO:0000259" key="4">
    <source>
        <dbReference type="PROSITE" id="PS51898"/>
    </source>
</evidence>
<dbReference type="PANTHER" id="PTHR30349:SF81">
    <property type="entry name" value="TYROSINE RECOMBINASE XERC"/>
    <property type="match status" value="1"/>
</dbReference>
<evidence type="ECO:0000256" key="3">
    <source>
        <dbReference type="ARBA" id="ARBA00023172"/>
    </source>
</evidence>
<protein>
    <submittedName>
        <fullName evidence="5">Integrase</fullName>
    </submittedName>
</protein>
<dbReference type="EMBL" id="JBEPMY010000058">
    <property type="protein sequence ID" value="MET3759388.1"/>
    <property type="molecule type" value="Genomic_DNA"/>
</dbReference>
<dbReference type="PROSITE" id="PS51898">
    <property type="entry name" value="TYR_RECOMBINASE"/>
    <property type="match status" value="1"/>
</dbReference>
<dbReference type="InterPro" id="IPR011010">
    <property type="entry name" value="DNA_brk_join_enz"/>
</dbReference>